<evidence type="ECO:0000313" key="2">
    <source>
        <dbReference type="EMBL" id="MDH7900673.1"/>
    </source>
</evidence>
<dbReference type="AlphaFoldDB" id="A0AAJ1UP52"/>
<proteinExistence type="predicted"/>
<accession>A0AAJ1UP52</accession>
<gene>
    <name evidence="2" type="ORF">OB936_10840</name>
</gene>
<reference evidence="2" key="2">
    <citation type="submission" date="2023-04" db="EMBL/GenBank/DDBJ databases">
        <authorList>
            <person name="Orihara K."/>
        </authorList>
    </citation>
    <scope>NUCLEOTIDE SEQUENCE</scope>
    <source>
        <strain evidence="2">YIT 13057</strain>
    </source>
</reference>
<sequence length="276" mass="31272">MKKQIAVVGHKPFEVPSDSAYLGIQVGNGPDIPSLVRDNTADNISSKNASYCELTAQYWLWKNSTADIKGLVHYRRILGSPNAHAVPFESIDTRRNKAVAGTEIESLLKTHDVILPKSHNYVSETALGHYERSHISGEGFSIIREYLVLKYPKYVDNLDVVLNSKHSHLLNILIANSDVFDSYSEWLFDVLGEVESKLDISNYSPVEKRVFGYLSELLIDVWVKTNHLSYAELPTLFLEHQNLPKRYFISGLKKLGIVDPASQERAKLKEQMNEQE</sequence>
<dbReference type="InterPro" id="IPR025536">
    <property type="entry name" value="DUF4422"/>
</dbReference>
<dbReference type="Proteomes" id="UP001157379">
    <property type="component" value="Unassembled WGS sequence"/>
</dbReference>
<comment type="caution">
    <text evidence="2">The sequence shown here is derived from an EMBL/GenBank/DDBJ whole genome shotgun (WGS) entry which is preliminary data.</text>
</comment>
<name>A0AAJ1UP52_9BIFI</name>
<evidence type="ECO:0000259" key="1">
    <source>
        <dbReference type="Pfam" id="PF14393"/>
    </source>
</evidence>
<organism evidence="2 3">
    <name type="scientific">Bifidobacterium catenulatum subsp. kashiwanohense</name>
    <dbReference type="NCBI Taxonomy" id="630129"/>
    <lineage>
        <taxon>Bacteria</taxon>
        <taxon>Bacillati</taxon>
        <taxon>Actinomycetota</taxon>
        <taxon>Actinomycetes</taxon>
        <taxon>Bifidobacteriales</taxon>
        <taxon>Bifidobacteriaceae</taxon>
        <taxon>Bifidobacterium</taxon>
    </lineage>
</organism>
<dbReference type="RefSeq" id="WP_281098249.1">
    <property type="nucleotide sequence ID" value="NZ_JAOPLX010000019.1"/>
</dbReference>
<reference evidence="2" key="1">
    <citation type="journal article" date="2023" name="Gut Microbes">
        <title>Characterization of Bifidobacterium kashiwanohense that utilizes both milk- and plant-derived oligosaccharides.</title>
        <authorList>
            <person name="Orihara K."/>
            <person name="Yahagi K."/>
            <person name="Saito Y."/>
            <person name="Watanabe Y."/>
            <person name="Sasai T."/>
            <person name="Hara T."/>
            <person name="Tsukuda N."/>
            <person name="Oki K."/>
            <person name="Fujimoto J."/>
            <person name="Matsuki T."/>
        </authorList>
    </citation>
    <scope>NUCLEOTIDE SEQUENCE</scope>
    <source>
        <strain evidence="2">YIT 13057</strain>
    </source>
</reference>
<dbReference type="EMBL" id="JAOPMD010000036">
    <property type="protein sequence ID" value="MDH7900673.1"/>
    <property type="molecule type" value="Genomic_DNA"/>
</dbReference>
<protein>
    <submittedName>
        <fullName evidence="2">DUF4422 domain-containing protein</fullName>
    </submittedName>
</protein>
<dbReference type="Pfam" id="PF14393">
    <property type="entry name" value="DUF4422"/>
    <property type="match status" value="1"/>
</dbReference>
<feature type="domain" description="DUF4422" evidence="1">
    <location>
        <begin position="5"/>
        <end position="226"/>
    </location>
</feature>
<evidence type="ECO:0000313" key="3">
    <source>
        <dbReference type="Proteomes" id="UP001157379"/>
    </source>
</evidence>